<dbReference type="Pfam" id="PF00420">
    <property type="entry name" value="Oxidored_q2"/>
    <property type="match status" value="1"/>
</dbReference>
<comment type="subcellular location">
    <subcellularLocation>
        <location evidence="1">Cell membrane</location>
        <topology evidence="1">Multi-pass membrane protein</topology>
    </subcellularLocation>
</comment>
<evidence type="ECO:0000313" key="10">
    <source>
        <dbReference type="Proteomes" id="UP001596074"/>
    </source>
</evidence>
<feature type="transmembrane region" description="Helical" evidence="8">
    <location>
        <begin position="72"/>
        <end position="96"/>
    </location>
</feature>
<dbReference type="NCBIfam" id="NF005929">
    <property type="entry name" value="PRK07946.1"/>
    <property type="match status" value="1"/>
</dbReference>
<feature type="compositionally biased region" description="Basic and acidic residues" evidence="7">
    <location>
        <begin position="147"/>
        <end position="166"/>
    </location>
</feature>
<feature type="region of interest" description="Disordered" evidence="7">
    <location>
        <begin position="147"/>
        <end position="194"/>
    </location>
</feature>
<feature type="non-terminal residue" evidence="9">
    <location>
        <position position="194"/>
    </location>
</feature>
<reference evidence="10" key="1">
    <citation type="journal article" date="2019" name="Int. J. Syst. Evol. Microbiol.">
        <title>The Global Catalogue of Microorganisms (GCM) 10K type strain sequencing project: providing services to taxonomists for standard genome sequencing and annotation.</title>
        <authorList>
            <consortium name="The Broad Institute Genomics Platform"/>
            <consortium name="The Broad Institute Genome Sequencing Center for Infectious Disease"/>
            <person name="Wu L."/>
            <person name="Ma J."/>
        </authorList>
    </citation>
    <scope>NUCLEOTIDE SEQUENCE [LARGE SCALE GENOMIC DNA]</scope>
    <source>
        <strain evidence="10">KCTC 42087</strain>
    </source>
</reference>
<evidence type="ECO:0000256" key="7">
    <source>
        <dbReference type="SAM" id="MobiDB-lite"/>
    </source>
</evidence>
<feature type="transmembrane region" description="Helical" evidence="8">
    <location>
        <begin position="6"/>
        <end position="23"/>
    </location>
</feature>
<keyword evidence="4 8" id="KW-0812">Transmembrane</keyword>
<evidence type="ECO:0000256" key="4">
    <source>
        <dbReference type="ARBA" id="ARBA00022692"/>
    </source>
</evidence>
<keyword evidence="10" id="KW-1185">Reference proteome</keyword>
<sequence>MTASITLATTGGLLIAIGVSLLLERSLTRLLVGFLMLGNGVNLLILTTGGPAGRAPILDDGASAHRPMADPLPQAMILTAIVIALGSAAFVLAIAYRDGRLSGDDEVRDDTEDRRVTRGRHDLRVQVRAQRREFREWRRRRRAEVRQARAELREGIHAERQRRALDDPADPDPSTSNPSPPNPTPPNPTPPNPT</sequence>
<comment type="similarity">
    <text evidence="2">Belongs to the CPA3 antiporters (TC 2.A.63) subunit C family.</text>
</comment>
<evidence type="ECO:0000256" key="8">
    <source>
        <dbReference type="SAM" id="Phobius"/>
    </source>
</evidence>
<dbReference type="EMBL" id="JBHSON010000123">
    <property type="protein sequence ID" value="MFC5753769.1"/>
    <property type="molecule type" value="Genomic_DNA"/>
</dbReference>
<keyword evidence="5 8" id="KW-1133">Transmembrane helix</keyword>
<evidence type="ECO:0000256" key="1">
    <source>
        <dbReference type="ARBA" id="ARBA00004651"/>
    </source>
</evidence>
<keyword evidence="6 8" id="KW-0472">Membrane</keyword>
<dbReference type="InterPro" id="IPR039428">
    <property type="entry name" value="NUOK/Mnh_C1-like"/>
</dbReference>
<dbReference type="RefSeq" id="WP_378291143.1">
    <property type="nucleotide sequence ID" value="NZ_JBHSON010000123.1"/>
</dbReference>
<evidence type="ECO:0000256" key="2">
    <source>
        <dbReference type="ARBA" id="ARBA00010388"/>
    </source>
</evidence>
<keyword evidence="3" id="KW-1003">Cell membrane</keyword>
<dbReference type="PANTHER" id="PTHR34583:SF2">
    <property type="entry name" value="ANTIPORTER SUBUNIT MNHC2-RELATED"/>
    <property type="match status" value="1"/>
</dbReference>
<protein>
    <submittedName>
        <fullName evidence="9">Na(+)/H(+) antiporter subunit C</fullName>
    </submittedName>
</protein>
<organism evidence="9 10">
    <name type="scientific">Actinomadura rugatobispora</name>
    <dbReference type="NCBI Taxonomy" id="1994"/>
    <lineage>
        <taxon>Bacteria</taxon>
        <taxon>Bacillati</taxon>
        <taxon>Actinomycetota</taxon>
        <taxon>Actinomycetes</taxon>
        <taxon>Streptosporangiales</taxon>
        <taxon>Thermomonosporaceae</taxon>
        <taxon>Actinomadura</taxon>
    </lineage>
</organism>
<accession>A0ABW1AGR9</accession>
<comment type="caution">
    <text evidence="9">The sequence shown here is derived from an EMBL/GenBank/DDBJ whole genome shotgun (WGS) entry which is preliminary data.</text>
</comment>
<dbReference type="Proteomes" id="UP001596074">
    <property type="component" value="Unassembled WGS sequence"/>
</dbReference>
<evidence type="ECO:0000256" key="3">
    <source>
        <dbReference type="ARBA" id="ARBA00022475"/>
    </source>
</evidence>
<evidence type="ECO:0000313" key="9">
    <source>
        <dbReference type="EMBL" id="MFC5753769.1"/>
    </source>
</evidence>
<feature type="transmembrane region" description="Helical" evidence="8">
    <location>
        <begin position="30"/>
        <end position="52"/>
    </location>
</feature>
<evidence type="ECO:0000256" key="5">
    <source>
        <dbReference type="ARBA" id="ARBA00022989"/>
    </source>
</evidence>
<name>A0ABW1AGR9_9ACTN</name>
<dbReference type="Gene3D" id="1.10.287.3510">
    <property type="match status" value="1"/>
</dbReference>
<gene>
    <name evidence="9" type="ORF">ACFPZN_49820</name>
</gene>
<dbReference type="PANTHER" id="PTHR34583">
    <property type="entry name" value="ANTIPORTER SUBUNIT MNHC2-RELATED"/>
    <property type="match status" value="1"/>
</dbReference>
<dbReference type="InterPro" id="IPR050601">
    <property type="entry name" value="CPA3_antiporter_subunitC"/>
</dbReference>
<evidence type="ECO:0000256" key="6">
    <source>
        <dbReference type="ARBA" id="ARBA00023136"/>
    </source>
</evidence>
<feature type="compositionally biased region" description="Pro residues" evidence="7">
    <location>
        <begin position="178"/>
        <end position="194"/>
    </location>
</feature>
<proteinExistence type="inferred from homology"/>